<sequence length="215" mass="23464">MLLTKCTVLQNSFVKNSRNVCFERDHLKAWVAPSRPLSITIINQVPQLHGIFTSRHSLSQTIRAYTRTVFSSSSHTKCCVVSREYQLSVIPCRWPSVGAFTLRSACRRLCGGVSNLSAVCNRCDREEIIFPAPSACLPQTCSAGEGPLMLRAVHLPPSTNCHVTVSTPPQNPTVYLVACSTCKGTEFSVCKAGAPFLIDHGPGTPSGESARREER</sequence>
<name>A0AAE1DJX4_9GAST</name>
<comment type="caution">
    <text evidence="1">The sequence shown here is derived from an EMBL/GenBank/DDBJ whole genome shotgun (WGS) entry which is preliminary data.</text>
</comment>
<organism evidence="1 2">
    <name type="scientific">Elysia crispata</name>
    <name type="common">lettuce slug</name>
    <dbReference type="NCBI Taxonomy" id="231223"/>
    <lineage>
        <taxon>Eukaryota</taxon>
        <taxon>Metazoa</taxon>
        <taxon>Spiralia</taxon>
        <taxon>Lophotrochozoa</taxon>
        <taxon>Mollusca</taxon>
        <taxon>Gastropoda</taxon>
        <taxon>Heterobranchia</taxon>
        <taxon>Euthyneura</taxon>
        <taxon>Panpulmonata</taxon>
        <taxon>Sacoglossa</taxon>
        <taxon>Placobranchoidea</taxon>
        <taxon>Plakobranchidae</taxon>
        <taxon>Elysia</taxon>
    </lineage>
</organism>
<evidence type="ECO:0000313" key="1">
    <source>
        <dbReference type="EMBL" id="KAK3773222.1"/>
    </source>
</evidence>
<dbReference type="EMBL" id="JAWDGP010003555">
    <property type="protein sequence ID" value="KAK3773222.1"/>
    <property type="molecule type" value="Genomic_DNA"/>
</dbReference>
<keyword evidence="2" id="KW-1185">Reference proteome</keyword>
<protein>
    <submittedName>
        <fullName evidence="1">Uncharacterized protein</fullName>
    </submittedName>
</protein>
<dbReference type="Proteomes" id="UP001283361">
    <property type="component" value="Unassembled WGS sequence"/>
</dbReference>
<accession>A0AAE1DJX4</accession>
<gene>
    <name evidence="1" type="ORF">RRG08_025888</name>
</gene>
<evidence type="ECO:0000313" key="2">
    <source>
        <dbReference type="Proteomes" id="UP001283361"/>
    </source>
</evidence>
<dbReference type="AlphaFoldDB" id="A0AAE1DJX4"/>
<proteinExistence type="predicted"/>
<reference evidence="1" key="1">
    <citation type="journal article" date="2023" name="G3 (Bethesda)">
        <title>A reference genome for the long-term kleptoplast-retaining sea slug Elysia crispata morphotype clarki.</title>
        <authorList>
            <person name="Eastman K.E."/>
            <person name="Pendleton A.L."/>
            <person name="Shaikh M.A."/>
            <person name="Suttiyut T."/>
            <person name="Ogas R."/>
            <person name="Tomko P."/>
            <person name="Gavelis G."/>
            <person name="Widhalm J.R."/>
            <person name="Wisecaver J.H."/>
        </authorList>
    </citation>
    <scope>NUCLEOTIDE SEQUENCE</scope>
    <source>
        <strain evidence="1">ECLA1</strain>
    </source>
</reference>